<feature type="domain" description="PRC-barrel" evidence="1">
    <location>
        <begin position="9"/>
        <end position="87"/>
    </location>
</feature>
<dbReference type="RefSeq" id="WP_239368971.1">
    <property type="nucleotide sequence ID" value="NZ_JAKREW010000027.1"/>
</dbReference>
<organism evidence="2 3">
    <name type="scientific">Mesorhizobium retamae</name>
    <dbReference type="NCBI Taxonomy" id="2912854"/>
    <lineage>
        <taxon>Bacteria</taxon>
        <taxon>Pseudomonadati</taxon>
        <taxon>Pseudomonadota</taxon>
        <taxon>Alphaproteobacteria</taxon>
        <taxon>Hyphomicrobiales</taxon>
        <taxon>Phyllobacteriaceae</taxon>
        <taxon>Mesorhizobium</taxon>
    </lineage>
</organism>
<dbReference type="InterPro" id="IPR027275">
    <property type="entry name" value="PRC-brl_dom"/>
</dbReference>
<keyword evidence="3" id="KW-1185">Reference proteome</keyword>
<name>A0ABS9QJN4_9HYPH</name>
<evidence type="ECO:0000313" key="3">
    <source>
        <dbReference type="Proteomes" id="UP001201701"/>
    </source>
</evidence>
<sequence>MTTATGHTDAIRASRVIGTEVYNTAGEHIGDIEDVMLEKTSNGIMFAIVGFGGFLGIGEKYHAIPWASLDYDEDRNGYVVPYDKEQLRAAPSYSVDELTEDDGLKARDASYSYYKADPYWQ</sequence>
<reference evidence="2 3" key="1">
    <citation type="submission" date="2022-02" db="EMBL/GenBank/DDBJ databases">
        <title>Draft genome sequence of Mezorhizobium retamae strain IRAMC:0171 isolated from Retama raetam nodules.</title>
        <authorList>
            <person name="Bengaied R."/>
            <person name="Sbissi I."/>
            <person name="Huber K."/>
            <person name="Ghodbane F."/>
            <person name="Nouioui I."/>
            <person name="Tarhouni M."/>
            <person name="Gtari M."/>
        </authorList>
    </citation>
    <scope>NUCLEOTIDE SEQUENCE [LARGE SCALE GENOMIC DNA]</scope>
    <source>
        <strain evidence="2 3">IRAMC:0171</strain>
    </source>
</reference>
<dbReference type="PANTHER" id="PTHR36505">
    <property type="entry name" value="BLR1072 PROTEIN"/>
    <property type="match status" value="1"/>
</dbReference>
<dbReference type="SUPFAM" id="SSF50346">
    <property type="entry name" value="PRC-barrel domain"/>
    <property type="match status" value="1"/>
</dbReference>
<dbReference type="Gene3D" id="2.30.30.240">
    <property type="entry name" value="PRC-barrel domain"/>
    <property type="match status" value="1"/>
</dbReference>
<dbReference type="EMBL" id="JAKREW010000027">
    <property type="protein sequence ID" value="MCG7507635.1"/>
    <property type="molecule type" value="Genomic_DNA"/>
</dbReference>
<accession>A0ABS9QJN4</accession>
<comment type="caution">
    <text evidence="2">The sequence shown here is derived from an EMBL/GenBank/DDBJ whole genome shotgun (WGS) entry which is preliminary data.</text>
</comment>
<dbReference type="InterPro" id="IPR011033">
    <property type="entry name" value="PRC_barrel-like_sf"/>
</dbReference>
<evidence type="ECO:0000259" key="1">
    <source>
        <dbReference type="Pfam" id="PF05239"/>
    </source>
</evidence>
<dbReference type="PANTHER" id="PTHR36505:SF1">
    <property type="entry name" value="BLR1072 PROTEIN"/>
    <property type="match status" value="1"/>
</dbReference>
<evidence type="ECO:0000313" key="2">
    <source>
        <dbReference type="EMBL" id="MCG7507635.1"/>
    </source>
</evidence>
<dbReference type="Proteomes" id="UP001201701">
    <property type="component" value="Unassembled WGS sequence"/>
</dbReference>
<gene>
    <name evidence="2" type="ORF">L4923_21600</name>
</gene>
<protein>
    <submittedName>
        <fullName evidence="2">PRC-barrel domain-containing protein</fullName>
    </submittedName>
</protein>
<dbReference type="Pfam" id="PF05239">
    <property type="entry name" value="PRC"/>
    <property type="match status" value="1"/>
</dbReference>
<proteinExistence type="predicted"/>